<protein>
    <recommendedName>
        <fullName evidence="4">Chromatin modification-related protein EAF3</fullName>
    </recommendedName>
    <alternativeName>
        <fullName evidence="12">Chromatin modification-related protein eaf3</fullName>
    </alternativeName>
</protein>
<dbReference type="PIRSF" id="PIRSF038133">
    <property type="entry name" value="HAT_Nua4_EAF3/MRG15"/>
    <property type="match status" value="1"/>
</dbReference>
<evidence type="ECO:0000256" key="13">
    <source>
        <dbReference type="SAM" id="MobiDB-lite"/>
    </source>
</evidence>
<dbReference type="VEuPathDB" id="FungiDB:PHYBLDRAFT_188752"/>
<dbReference type="OrthoDB" id="124855at2759"/>
<reference evidence="16" key="1">
    <citation type="submission" date="2015-06" db="EMBL/GenBank/DDBJ databases">
        <title>Expansion of signal transduction pathways in fungi by whole-genome duplication.</title>
        <authorList>
            <consortium name="DOE Joint Genome Institute"/>
            <person name="Corrochano L.M."/>
            <person name="Kuo A."/>
            <person name="Marcet-Houben M."/>
            <person name="Polaino S."/>
            <person name="Salamov A."/>
            <person name="Villalobos J.M."/>
            <person name="Alvarez M.I."/>
            <person name="Avalos J."/>
            <person name="Benito E.P."/>
            <person name="Benoit I."/>
            <person name="Burger G."/>
            <person name="Camino L.P."/>
            <person name="Canovas D."/>
            <person name="Cerda-Olmedo E."/>
            <person name="Cheng J.-F."/>
            <person name="Dominguez A."/>
            <person name="Elias M."/>
            <person name="Eslava A.P."/>
            <person name="Glaser F."/>
            <person name="Grimwood J."/>
            <person name="Gutierrez G."/>
            <person name="Heitman J."/>
            <person name="Henrissat B."/>
            <person name="Iturriaga E.A."/>
            <person name="Lang B.F."/>
            <person name="Lavin J.L."/>
            <person name="Lee S."/>
            <person name="Li W."/>
            <person name="Lindquist E."/>
            <person name="Lopez-Garcia S."/>
            <person name="Luque E.M."/>
            <person name="Marcos A.T."/>
            <person name="Martin J."/>
            <person name="McCluskey K."/>
            <person name="Medina H.R."/>
            <person name="Miralles-Duran A."/>
            <person name="Miyazaki A."/>
            <person name="Munoz-Torres E."/>
            <person name="Oguiza J.A."/>
            <person name="Ohm R."/>
            <person name="Olmedo M."/>
            <person name="Orejas M."/>
            <person name="Ortiz-Castellanos L."/>
            <person name="Pisabarro A.G."/>
            <person name="Rodriguez-Romero J."/>
            <person name="Ruiz-Herrera J."/>
            <person name="Ruiz-Vazquez R."/>
            <person name="Sanz C."/>
            <person name="Schackwitz W."/>
            <person name="Schmutz J."/>
            <person name="Shahriari M."/>
            <person name="Shelest E."/>
            <person name="Silva-Franco F."/>
            <person name="Soanes D."/>
            <person name="Syed K."/>
            <person name="Tagua V.G."/>
            <person name="Talbot N.J."/>
            <person name="Thon M."/>
            <person name="De vries R.P."/>
            <person name="Wiebenga A."/>
            <person name="Yadav J.S."/>
            <person name="Braun E.L."/>
            <person name="Baker S."/>
            <person name="Garre V."/>
            <person name="Horwitz B."/>
            <person name="Torres-Martinez S."/>
            <person name="Idnurm A."/>
            <person name="Herrera-Estrella A."/>
            <person name="Gabaldon T."/>
            <person name="Grigoriev I.V."/>
        </authorList>
    </citation>
    <scope>NUCLEOTIDE SEQUENCE [LARGE SCALE GENOMIC DNA]</scope>
    <source>
        <strain evidence="16">NRRL 1555(-)</strain>
    </source>
</reference>
<dbReference type="InterPro" id="IPR008676">
    <property type="entry name" value="MRG"/>
</dbReference>
<dbReference type="InterPro" id="IPR053820">
    <property type="entry name" value="MSL3_chromo-like"/>
</dbReference>
<dbReference type="GO" id="GO:0006325">
    <property type="term" value="P:chromatin organization"/>
    <property type="evidence" value="ECO:0007669"/>
    <property type="project" value="UniProtKB-KW"/>
</dbReference>
<dbReference type="SMART" id="SM00298">
    <property type="entry name" value="CHROMO"/>
    <property type="match status" value="1"/>
</dbReference>
<dbReference type="AlphaFoldDB" id="A0A162NDI8"/>
<evidence type="ECO:0000256" key="11">
    <source>
        <dbReference type="ARBA" id="ARBA00057322"/>
    </source>
</evidence>
<gene>
    <name evidence="15" type="ORF">PHYBLDRAFT_188752</name>
</gene>
<dbReference type="EMBL" id="KV440995">
    <property type="protein sequence ID" value="OAD68484.1"/>
    <property type="molecule type" value="Genomic_DNA"/>
</dbReference>
<organism evidence="15 16">
    <name type="scientific">Phycomyces blakesleeanus (strain ATCC 8743b / DSM 1359 / FGSC 10004 / NBRC 33097 / NRRL 1555)</name>
    <dbReference type="NCBI Taxonomy" id="763407"/>
    <lineage>
        <taxon>Eukaryota</taxon>
        <taxon>Fungi</taxon>
        <taxon>Fungi incertae sedis</taxon>
        <taxon>Mucoromycota</taxon>
        <taxon>Mucoromycotina</taxon>
        <taxon>Mucoromycetes</taxon>
        <taxon>Mucorales</taxon>
        <taxon>Phycomycetaceae</taxon>
        <taxon>Phycomyces</taxon>
    </lineage>
</organism>
<dbReference type="CDD" id="cd18983">
    <property type="entry name" value="CBD_MSL3_like"/>
    <property type="match status" value="1"/>
</dbReference>
<evidence type="ECO:0000256" key="4">
    <source>
        <dbReference type="ARBA" id="ARBA00018505"/>
    </source>
</evidence>
<evidence type="ECO:0000256" key="1">
    <source>
        <dbReference type="ARBA" id="ARBA00004123"/>
    </source>
</evidence>
<dbReference type="GO" id="GO:0035267">
    <property type="term" value="C:NuA4 histone acetyltransferase complex"/>
    <property type="evidence" value="ECO:0007669"/>
    <property type="project" value="TreeGrafter"/>
</dbReference>
<dbReference type="PROSITE" id="PS51640">
    <property type="entry name" value="MRG"/>
    <property type="match status" value="1"/>
</dbReference>
<dbReference type="GeneID" id="29000463"/>
<dbReference type="FunCoup" id="A0A162NDI8">
    <property type="interactions" value="454"/>
</dbReference>
<dbReference type="InParanoid" id="A0A162NDI8"/>
<dbReference type="InterPro" id="IPR038217">
    <property type="entry name" value="MRG_C_sf"/>
</dbReference>
<dbReference type="PANTHER" id="PTHR10880:SF15">
    <property type="entry name" value="MSL COMPLEX SUBUNIT 3"/>
    <property type="match status" value="1"/>
</dbReference>
<evidence type="ECO:0000256" key="12">
    <source>
        <dbReference type="ARBA" id="ARBA00072864"/>
    </source>
</evidence>
<evidence type="ECO:0000256" key="7">
    <source>
        <dbReference type="ARBA" id="ARBA00023015"/>
    </source>
</evidence>
<dbReference type="Proteomes" id="UP000077315">
    <property type="component" value="Unassembled WGS sequence"/>
</dbReference>
<evidence type="ECO:0000256" key="10">
    <source>
        <dbReference type="ARBA" id="ARBA00023242"/>
    </source>
</evidence>
<dbReference type="GO" id="GO:0006281">
    <property type="term" value="P:DNA repair"/>
    <property type="evidence" value="ECO:0007669"/>
    <property type="project" value="UniProtKB-KW"/>
</dbReference>
<comment type="subcellular location">
    <subcellularLocation>
        <location evidence="1">Nucleus</location>
    </subcellularLocation>
</comment>
<dbReference type="PANTHER" id="PTHR10880">
    <property type="entry name" value="MORTALITY FACTOR 4-LIKE PROTEIN"/>
    <property type="match status" value="1"/>
</dbReference>
<keyword evidence="9" id="KW-0234">DNA repair</keyword>
<feature type="compositionally biased region" description="Low complexity" evidence="13">
    <location>
        <begin position="95"/>
        <end position="106"/>
    </location>
</feature>
<keyword evidence="6" id="KW-0156">Chromatin regulator</keyword>
<dbReference type="InterPro" id="IPR000953">
    <property type="entry name" value="Chromo/chromo_shadow_dom"/>
</dbReference>
<dbReference type="FunFam" id="1.10.274.30:FF:000004">
    <property type="entry name" value="Putative Chromatin modification-related protein eaf3"/>
    <property type="match status" value="1"/>
</dbReference>
<comment type="subunit">
    <text evidence="3">Component of the NuA4 histone acetyltransferase complex.</text>
</comment>
<evidence type="ECO:0000259" key="14">
    <source>
        <dbReference type="SMART" id="SM00298"/>
    </source>
</evidence>
<evidence type="ECO:0000256" key="2">
    <source>
        <dbReference type="ARBA" id="ARBA00009093"/>
    </source>
</evidence>
<comment type="function">
    <text evidence="11">Involved in deacetylation of histones, chromatin assembly and chromosome segregation. May act as a transcriptional oscillator, directing histone deacetylases to specific chromosomal domains. Component of the NuA4 histone acetyltransferase complex which is involved in transcriptional activation of selected genes principally by acetylation of nucleosomal histone H4 and H2A. The NuA4 complex is also involved in DNA repair.</text>
</comment>
<dbReference type="Pfam" id="PF22732">
    <property type="entry name" value="MSL3_chromo-like"/>
    <property type="match status" value="1"/>
</dbReference>
<dbReference type="Pfam" id="PF05712">
    <property type="entry name" value="MRG"/>
    <property type="match status" value="1"/>
</dbReference>
<comment type="similarity">
    <text evidence="2">Belongs to the MRG family.</text>
</comment>
<proteinExistence type="inferred from homology"/>
<dbReference type="GO" id="GO:0006355">
    <property type="term" value="P:regulation of DNA-templated transcription"/>
    <property type="evidence" value="ECO:0007669"/>
    <property type="project" value="InterPro"/>
</dbReference>
<evidence type="ECO:0000256" key="8">
    <source>
        <dbReference type="ARBA" id="ARBA00023163"/>
    </source>
</evidence>
<accession>A0A162NDI8</accession>
<keyword evidence="10" id="KW-0539">Nucleus</keyword>
<keyword evidence="16" id="KW-1185">Reference proteome</keyword>
<evidence type="ECO:0000256" key="3">
    <source>
        <dbReference type="ARBA" id="ARBA00011353"/>
    </source>
</evidence>
<keyword evidence="5" id="KW-0227">DNA damage</keyword>
<dbReference type="Gene3D" id="1.10.274.30">
    <property type="entry name" value="MRG domain"/>
    <property type="match status" value="1"/>
</dbReference>
<evidence type="ECO:0000313" key="16">
    <source>
        <dbReference type="Proteomes" id="UP000077315"/>
    </source>
</evidence>
<dbReference type="RefSeq" id="XP_018286524.1">
    <property type="nucleotide sequence ID" value="XM_018439557.1"/>
</dbReference>
<dbReference type="InterPro" id="IPR026541">
    <property type="entry name" value="MRG_dom"/>
</dbReference>
<keyword evidence="7" id="KW-0805">Transcription regulation</keyword>
<feature type="region of interest" description="Disordered" evidence="13">
    <location>
        <begin position="92"/>
        <end position="127"/>
    </location>
</feature>
<dbReference type="Gene3D" id="2.30.30.140">
    <property type="match status" value="1"/>
</dbReference>
<keyword evidence="8" id="KW-0804">Transcription</keyword>
<feature type="domain" description="Chromo" evidence="14">
    <location>
        <begin position="28"/>
        <end position="86"/>
    </location>
</feature>
<evidence type="ECO:0000256" key="9">
    <source>
        <dbReference type="ARBA" id="ARBA00023204"/>
    </source>
</evidence>
<dbReference type="GO" id="GO:0032221">
    <property type="term" value="C:Rpd3S complex"/>
    <property type="evidence" value="ECO:0007669"/>
    <property type="project" value="TreeGrafter"/>
</dbReference>
<dbReference type="STRING" id="763407.A0A162NDI8"/>
<evidence type="ECO:0000256" key="6">
    <source>
        <dbReference type="ARBA" id="ARBA00022853"/>
    </source>
</evidence>
<dbReference type="InterPro" id="IPR016197">
    <property type="entry name" value="Chromo-like_dom_sf"/>
</dbReference>
<sequence length="302" mass="35565">MTEVEAATEKRLQFEDNERVLCYHGPLLYEAKVLDKQWMEEGTEHPGPHYLIHYKGWKQTWDEWVPETRVVRWNEPNLKMQRQLKDLYNVHKTSRGSSASASDSSGPEPYKGQKRSRGSSLEKEEDYLNKPEVRLDIPDTLKGQLVDDWENVTKNQQLVTLPRNPTINEILESYRIYKKEKRSGREITEDLLEEVMQGIRTYFNKALGNMLLYRFERHQYAETRKTYPQKEMVDIYGAEHLLRLFVQMPTLIAHTDMDSNGVIVLTECLADILKFMQKNQKHIFMSQYENASPDYVLLTNNS</sequence>
<evidence type="ECO:0000256" key="5">
    <source>
        <dbReference type="ARBA" id="ARBA00022763"/>
    </source>
</evidence>
<evidence type="ECO:0000313" key="15">
    <source>
        <dbReference type="EMBL" id="OAD68484.1"/>
    </source>
</evidence>
<name>A0A162NDI8_PHYB8</name>
<dbReference type="SUPFAM" id="SSF54160">
    <property type="entry name" value="Chromo domain-like"/>
    <property type="match status" value="1"/>
</dbReference>